<feature type="compositionally biased region" description="Acidic residues" evidence="1">
    <location>
        <begin position="125"/>
        <end position="140"/>
    </location>
</feature>
<evidence type="ECO:0000256" key="1">
    <source>
        <dbReference type="SAM" id="MobiDB-lite"/>
    </source>
</evidence>
<dbReference type="Proteomes" id="UP001159405">
    <property type="component" value="Unassembled WGS sequence"/>
</dbReference>
<evidence type="ECO:0000313" key="3">
    <source>
        <dbReference type="Proteomes" id="UP001159405"/>
    </source>
</evidence>
<proteinExistence type="predicted"/>
<feature type="compositionally biased region" description="Basic and acidic residues" evidence="1">
    <location>
        <begin position="141"/>
        <end position="151"/>
    </location>
</feature>
<accession>A0ABN8PPZ9</accession>
<evidence type="ECO:0000313" key="2">
    <source>
        <dbReference type="EMBL" id="CAH3147852.1"/>
    </source>
</evidence>
<gene>
    <name evidence="2" type="ORF">PLOB_00046283</name>
</gene>
<dbReference type="EMBL" id="CALNXK010000082">
    <property type="protein sequence ID" value="CAH3147852.1"/>
    <property type="molecule type" value="Genomic_DNA"/>
</dbReference>
<name>A0ABN8PPZ9_9CNID</name>
<reference evidence="2 3" key="1">
    <citation type="submission" date="2022-05" db="EMBL/GenBank/DDBJ databases">
        <authorList>
            <consortium name="Genoscope - CEA"/>
            <person name="William W."/>
        </authorList>
    </citation>
    <scope>NUCLEOTIDE SEQUENCE [LARGE SCALE GENOMIC DNA]</scope>
</reference>
<organism evidence="2 3">
    <name type="scientific">Porites lobata</name>
    <dbReference type="NCBI Taxonomy" id="104759"/>
    <lineage>
        <taxon>Eukaryota</taxon>
        <taxon>Metazoa</taxon>
        <taxon>Cnidaria</taxon>
        <taxon>Anthozoa</taxon>
        <taxon>Hexacorallia</taxon>
        <taxon>Scleractinia</taxon>
        <taxon>Fungiina</taxon>
        <taxon>Poritidae</taxon>
        <taxon>Porites</taxon>
    </lineage>
</organism>
<protein>
    <submittedName>
        <fullName evidence="2">Uncharacterized protein</fullName>
    </submittedName>
</protein>
<feature type="non-terminal residue" evidence="2">
    <location>
        <position position="1"/>
    </location>
</feature>
<comment type="caution">
    <text evidence="2">The sequence shown here is derived from an EMBL/GenBank/DDBJ whole genome shotgun (WGS) entry which is preliminary data.</text>
</comment>
<feature type="region of interest" description="Disordered" evidence="1">
    <location>
        <begin position="108"/>
        <end position="158"/>
    </location>
</feature>
<sequence length="281" mass="32162">SPTSTLHDRHCCGILSWTALEIEPYEASCLSVILKRHQQEEMRKRVHFNKAICKQRDIEVAFPTSRRGLAKNKLNTYAIVRFRTIDLKSHPIAKGKLKTSCISVKQIIDNDDVEANPPPPFHDEKEEEEEEEKEEDNQGADEEKMTIRENNNDDDDDDEEELMRVFTWRVDGHEYKLPMKKILVCSSSQQSRLVIYVWLAANNCAKHKKTEFLLIGSRQKLSNVSDKIILLSMTLHAIISTSETLFLVKPSSLFITLVYSLTSITAEQCGEIVNNGLSEKL</sequence>
<keyword evidence="3" id="KW-1185">Reference proteome</keyword>